<dbReference type="NCBIfam" id="TIGR01120">
    <property type="entry name" value="rpiB"/>
    <property type="match status" value="1"/>
</dbReference>
<dbReference type="NCBIfam" id="TIGR00689">
    <property type="entry name" value="rpiB_lacA_lacB"/>
    <property type="match status" value="1"/>
</dbReference>
<dbReference type="EMBL" id="CP007770">
    <property type="protein sequence ID" value="AJC87632.1"/>
    <property type="molecule type" value="Genomic_DNA"/>
</dbReference>
<dbReference type="GeneID" id="74431466"/>
<comment type="similarity">
    <text evidence="1">Belongs to the LacAB/RpiB family.</text>
</comment>
<dbReference type="GO" id="GO:0004751">
    <property type="term" value="F:ribose-5-phosphate isomerase activity"/>
    <property type="evidence" value="ECO:0007669"/>
    <property type="project" value="UniProtKB-EC"/>
</dbReference>
<evidence type="ECO:0000256" key="3">
    <source>
        <dbReference type="PIRSR" id="PIRSR005384-1"/>
    </source>
</evidence>
<dbReference type="GO" id="GO:0005975">
    <property type="term" value="P:carbohydrate metabolic process"/>
    <property type="evidence" value="ECO:0007669"/>
    <property type="project" value="InterPro"/>
</dbReference>
<name>A0A0A8H137_9BACT</name>
<organism evidence="5 6">
    <name type="scientific">Campylobacter insulaenigrae NCTC 12927</name>
    <dbReference type="NCBI Taxonomy" id="1031564"/>
    <lineage>
        <taxon>Bacteria</taxon>
        <taxon>Pseudomonadati</taxon>
        <taxon>Campylobacterota</taxon>
        <taxon>Epsilonproteobacteria</taxon>
        <taxon>Campylobacterales</taxon>
        <taxon>Campylobacteraceae</taxon>
        <taxon>Campylobacter</taxon>
    </lineage>
</organism>
<evidence type="ECO:0000256" key="1">
    <source>
        <dbReference type="ARBA" id="ARBA00008754"/>
    </source>
</evidence>
<accession>A0A0A8H137</accession>
<dbReference type="Pfam" id="PF02502">
    <property type="entry name" value="LacAB_rpiB"/>
    <property type="match status" value="1"/>
</dbReference>
<gene>
    <name evidence="5" type="primary">rpiB</name>
    <name evidence="5" type="ORF">CINS_0662</name>
</gene>
<evidence type="ECO:0000313" key="5">
    <source>
        <dbReference type="EMBL" id="AJC87632.1"/>
    </source>
</evidence>
<feature type="binding site" evidence="4">
    <location>
        <position position="133"/>
    </location>
    <ligand>
        <name>D-ribulose 5-phosphate</name>
        <dbReference type="ChEBI" id="CHEBI:58121"/>
    </ligand>
</feature>
<feature type="binding site" evidence="4">
    <location>
        <begin position="67"/>
        <end position="71"/>
    </location>
    <ligand>
        <name>D-ribulose 5-phosphate</name>
        <dbReference type="ChEBI" id="CHEBI:58121"/>
    </ligand>
</feature>
<evidence type="ECO:0000313" key="6">
    <source>
        <dbReference type="Proteomes" id="UP000031163"/>
    </source>
</evidence>
<dbReference type="InterPro" id="IPR003500">
    <property type="entry name" value="RpiB_LacA_LacB"/>
</dbReference>
<feature type="active site" description="Proton donor" evidence="3">
    <location>
        <position position="99"/>
    </location>
</feature>
<dbReference type="Proteomes" id="UP000031163">
    <property type="component" value="Chromosome"/>
</dbReference>
<dbReference type="AlphaFoldDB" id="A0A0A8H137"/>
<protein>
    <submittedName>
        <fullName evidence="5">Allose-6-phosphate isomerase / ribose-5-phosphate isomerase B</fullName>
        <ecNumber evidence="5">5.3.1.-</ecNumber>
        <ecNumber evidence="5">5.3.1.6</ecNumber>
    </submittedName>
</protein>
<dbReference type="InterPro" id="IPR036569">
    <property type="entry name" value="RpiB_LacA_LacB_sf"/>
</dbReference>
<dbReference type="InterPro" id="IPR004785">
    <property type="entry name" value="RpiB"/>
</dbReference>
<dbReference type="NCBIfam" id="NF004051">
    <property type="entry name" value="PRK05571.1"/>
    <property type="match status" value="1"/>
</dbReference>
<dbReference type="Gene3D" id="3.40.1400.10">
    <property type="entry name" value="Sugar-phosphate isomerase, RpiB/LacA/LacB"/>
    <property type="match status" value="1"/>
</dbReference>
<feature type="active site" description="Proton acceptor" evidence="3">
    <location>
        <position position="66"/>
    </location>
</feature>
<dbReference type="EC" id="5.3.1.-" evidence="5"/>
<dbReference type="SUPFAM" id="SSF89623">
    <property type="entry name" value="Ribose/Galactose isomerase RpiB/AlsB"/>
    <property type="match status" value="1"/>
</dbReference>
<dbReference type="PANTHER" id="PTHR30345">
    <property type="entry name" value="RIBOSE-5-PHOSPHATE ISOMERASE B"/>
    <property type="match status" value="1"/>
</dbReference>
<feature type="binding site" evidence="4">
    <location>
        <position position="137"/>
    </location>
    <ligand>
        <name>D-ribulose 5-phosphate</name>
        <dbReference type="ChEBI" id="CHEBI:58121"/>
    </ligand>
</feature>
<dbReference type="RefSeq" id="WP_039649806.1">
    <property type="nucleotide sequence ID" value="NZ_CP007770.1"/>
</dbReference>
<feature type="binding site" evidence="4">
    <location>
        <position position="100"/>
    </location>
    <ligand>
        <name>D-ribulose 5-phosphate</name>
        <dbReference type="ChEBI" id="CHEBI:58121"/>
    </ligand>
</feature>
<feature type="binding site" evidence="4">
    <location>
        <position position="110"/>
    </location>
    <ligand>
        <name>D-ribulose 5-phosphate</name>
        <dbReference type="ChEBI" id="CHEBI:58121"/>
    </ligand>
</feature>
<reference evidence="5 6" key="1">
    <citation type="journal article" date="2014" name="Genome Biol. Evol.">
        <title>Comparative Genomics of the Campylobacter lari Group.</title>
        <authorList>
            <person name="Miller W.G."/>
            <person name="Yee E."/>
            <person name="Chapman M.H."/>
            <person name="Smith T.P."/>
            <person name="Bono J.L."/>
            <person name="Huynh S."/>
            <person name="Parker C.T."/>
            <person name="Vandamme P."/>
            <person name="Luong K."/>
            <person name="Korlach J."/>
        </authorList>
    </citation>
    <scope>NUCLEOTIDE SEQUENCE [LARGE SCALE GENOMIC DNA]</scope>
    <source>
        <strain evidence="5 6">NCTC 12927</strain>
    </source>
</reference>
<dbReference type="KEGG" id="cis:CINS_0662"/>
<keyword evidence="2 5" id="KW-0413">Isomerase</keyword>
<evidence type="ECO:0000256" key="4">
    <source>
        <dbReference type="PIRSR" id="PIRSR005384-2"/>
    </source>
</evidence>
<dbReference type="STRING" id="1031564.CINS_0662"/>
<dbReference type="EC" id="5.3.1.6" evidence="5"/>
<evidence type="ECO:0000256" key="2">
    <source>
        <dbReference type="ARBA" id="ARBA00023235"/>
    </source>
</evidence>
<feature type="binding site" evidence="4">
    <location>
        <begin position="11"/>
        <end position="12"/>
    </location>
    <ligand>
        <name>D-ribulose 5-phosphate</name>
        <dbReference type="ChEBI" id="CHEBI:58121"/>
    </ligand>
</feature>
<dbReference type="HOGENOM" id="CLU_091396_4_1_7"/>
<dbReference type="PANTHER" id="PTHR30345:SF0">
    <property type="entry name" value="DNA DAMAGE-REPAIR_TOLERATION PROTEIN DRT102"/>
    <property type="match status" value="1"/>
</dbReference>
<sequence length="145" mass="16147">MLREKIFVASDHAGFELKEKITLFLQDQKISYEDLGPFDASRCDYPDFAHSLSSKINEKTFGILICGSGIGMSIAANRHKNIRCALCNEPLSAKLSREHNDANVLALGSRLIGVDMAFEIIVNFINTSFSGGRHCQRINKIEEVI</sequence>
<dbReference type="PIRSF" id="PIRSF005384">
    <property type="entry name" value="RpiB_LacA_B"/>
    <property type="match status" value="1"/>
</dbReference>
<proteinExistence type="inferred from homology"/>